<accession>A0A368YQA9</accession>
<evidence type="ECO:0000259" key="14">
    <source>
        <dbReference type="Pfam" id="PF17042"/>
    </source>
</evidence>
<evidence type="ECO:0000256" key="1">
    <source>
        <dbReference type="ARBA" id="ARBA00005715"/>
    </source>
</evidence>
<proteinExistence type="inferred from homology"/>
<evidence type="ECO:0000256" key="3">
    <source>
        <dbReference type="ARBA" id="ARBA00022741"/>
    </source>
</evidence>
<evidence type="ECO:0000313" key="15">
    <source>
        <dbReference type="EMBL" id="RCW82412.1"/>
    </source>
</evidence>
<gene>
    <name evidence="15" type="ORF">DFP89_1129</name>
</gene>
<evidence type="ECO:0000313" key="16">
    <source>
        <dbReference type="Proteomes" id="UP000253345"/>
    </source>
</evidence>
<dbReference type="Gene3D" id="3.40.50.10840">
    <property type="entry name" value="Putative sugar-binding, N-terminal domain"/>
    <property type="match status" value="1"/>
</dbReference>
<dbReference type="AlphaFoldDB" id="A0A368YQA9"/>
<dbReference type="InterPro" id="IPR037051">
    <property type="entry name" value="4-carb_acid_sugar_kinase_N_sf"/>
</dbReference>
<keyword evidence="3" id="KW-0547">Nucleotide-binding</keyword>
<dbReference type="OrthoDB" id="191465at2"/>
<feature type="domain" description="Four-carbon acid sugar kinase nucleotide binding" evidence="14">
    <location>
        <begin position="257"/>
        <end position="413"/>
    </location>
</feature>
<dbReference type="EC" id="2.7.1.217" evidence="10"/>
<comment type="similarity">
    <text evidence="1">Belongs to the four-carbon acid sugar kinase family.</text>
</comment>
<dbReference type="NCBIfam" id="NF043035">
    <property type="entry name" value="OxoTetrKin"/>
    <property type="match status" value="1"/>
</dbReference>
<comment type="catalytic activity">
    <reaction evidence="8">
        <text>3-dehydro-D-erythronate + ATP = 3-dehydro-4-O-phospho-D-erythronate + ADP + H(+)</text>
        <dbReference type="Rhea" id="RHEA:52556"/>
        <dbReference type="ChEBI" id="CHEBI:15378"/>
        <dbReference type="ChEBI" id="CHEBI:30616"/>
        <dbReference type="ChEBI" id="CHEBI:57958"/>
        <dbReference type="ChEBI" id="CHEBI:136593"/>
        <dbReference type="ChEBI" id="CHEBI:456216"/>
        <dbReference type="EC" id="2.7.1.217"/>
    </reaction>
</comment>
<keyword evidence="6" id="KW-0119">Carbohydrate metabolism</keyword>
<dbReference type="SUPFAM" id="SSF142764">
    <property type="entry name" value="YgbK-like"/>
    <property type="match status" value="1"/>
</dbReference>
<reference evidence="15 16" key="1">
    <citation type="submission" date="2018-07" db="EMBL/GenBank/DDBJ databases">
        <title>Genomic Encyclopedia of Type Strains, Phase III (KMG-III): the genomes of soil and plant-associated and newly described type strains.</title>
        <authorList>
            <person name="Whitman W."/>
        </authorList>
    </citation>
    <scope>NUCLEOTIDE SEQUENCE [LARGE SCALE GENOMIC DNA]</scope>
    <source>
        <strain evidence="15 16">CECT 8525</strain>
    </source>
</reference>
<dbReference type="Pfam" id="PF07005">
    <property type="entry name" value="SBD_N"/>
    <property type="match status" value="1"/>
</dbReference>
<dbReference type="Gene3D" id="3.40.980.20">
    <property type="entry name" value="Four-carbon acid sugar kinase, nucleotide binding domain"/>
    <property type="match status" value="1"/>
</dbReference>
<evidence type="ECO:0000256" key="6">
    <source>
        <dbReference type="ARBA" id="ARBA00023277"/>
    </source>
</evidence>
<evidence type="ECO:0000259" key="13">
    <source>
        <dbReference type="Pfam" id="PF07005"/>
    </source>
</evidence>
<evidence type="ECO:0000256" key="5">
    <source>
        <dbReference type="ARBA" id="ARBA00022840"/>
    </source>
</evidence>
<comment type="caution">
    <text evidence="15">The sequence shown here is derived from an EMBL/GenBank/DDBJ whole genome shotgun (WGS) entry which is preliminary data.</text>
</comment>
<evidence type="ECO:0000256" key="11">
    <source>
        <dbReference type="ARBA" id="ARBA00039461"/>
    </source>
</evidence>
<comment type="catalytic activity">
    <reaction evidence="7">
        <text>3-dehydro-L-erythronate + ATP = 3-dehydro-4-O-phospho-L-erythronate + ADP + H(+)</text>
        <dbReference type="Rhea" id="RHEA:52552"/>
        <dbReference type="ChEBI" id="CHEBI:15378"/>
        <dbReference type="ChEBI" id="CHEBI:30616"/>
        <dbReference type="ChEBI" id="CHEBI:136592"/>
        <dbReference type="ChEBI" id="CHEBI:136670"/>
        <dbReference type="ChEBI" id="CHEBI:456216"/>
        <dbReference type="EC" id="2.7.1.217"/>
    </reaction>
</comment>
<evidence type="ECO:0000256" key="7">
    <source>
        <dbReference type="ARBA" id="ARBA00035898"/>
    </source>
</evidence>
<dbReference type="Proteomes" id="UP000253345">
    <property type="component" value="Unassembled WGS sequence"/>
</dbReference>
<evidence type="ECO:0000256" key="8">
    <source>
        <dbReference type="ARBA" id="ARBA00036346"/>
    </source>
</evidence>
<evidence type="ECO:0000256" key="4">
    <source>
        <dbReference type="ARBA" id="ARBA00022777"/>
    </source>
</evidence>
<dbReference type="GO" id="GO:0016301">
    <property type="term" value="F:kinase activity"/>
    <property type="evidence" value="ECO:0007669"/>
    <property type="project" value="UniProtKB-KW"/>
</dbReference>
<dbReference type="GO" id="GO:0005524">
    <property type="term" value="F:ATP binding"/>
    <property type="evidence" value="ECO:0007669"/>
    <property type="project" value="UniProtKB-KW"/>
</dbReference>
<dbReference type="InterPro" id="IPR050007">
    <property type="entry name" value="OtnK"/>
</dbReference>
<keyword evidence="2" id="KW-0808">Transferase</keyword>
<evidence type="ECO:0000256" key="9">
    <source>
        <dbReference type="ARBA" id="ARBA00037335"/>
    </source>
</evidence>
<evidence type="ECO:0000256" key="12">
    <source>
        <dbReference type="ARBA" id="ARBA00041377"/>
    </source>
</evidence>
<keyword evidence="5" id="KW-0067">ATP-binding</keyword>
<sequence>MILGCIADDFTGATDLAALLVRAGVPVSLRIGLPSGPAIPGPADGVEVVALKIRSIPPDQAVAQALAALDWLRAGGARHVYWKYCSTFDSTARGNIGPVAQALMARLRARQTLYVPSFPENGRRVFMGNMFVGDQPLAESPMKDHPLNPMRDSDLTRVLAAQLGDDADKVGQLDWPVIRRGARAIAEAMGRCSTHVICDAIDDSDLALLAQAAHHLPLLTGGSAFARHLPEAWRAAGLIGPAGGRDALPVLPHGPALVLSGSCSAMTRRQVAGYAAHAPALKLDPLRLAAGDDGGMADWLATQLRAGAVPIIHGTAEPAEVAAAQAALGTERAGALVEDTLARAATLARGLGVARFVVAGGETSGAITGALGVTALRVGAEIAPGVPWCLGEDSAGPLALALKSGNFGDEGFFDRALAQAG</sequence>
<name>A0A368YQA9_9RHOB</name>
<dbReference type="InterPro" id="IPR031475">
    <property type="entry name" value="NBD_C"/>
</dbReference>
<protein>
    <recommendedName>
        <fullName evidence="11">3-oxo-tetronate kinase</fullName>
        <ecNumber evidence="10">2.7.1.217</ecNumber>
    </recommendedName>
    <alternativeName>
        <fullName evidence="12">3-dehydrotetronate 4-kinase</fullName>
    </alternativeName>
</protein>
<feature type="domain" description="Four-carbon acid sugar kinase N-terminal" evidence="13">
    <location>
        <begin position="3"/>
        <end position="229"/>
    </location>
</feature>
<dbReference type="InterPro" id="IPR042213">
    <property type="entry name" value="NBD_C_sf"/>
</dbReference>
<evidence type="ECO:0000256" key="2">
    <source>
        <dbReference type="ARBA" id="ARBA00022679"/>
    </source>
</evidence>
<keyword evidence="4" id="KW-0418">Kinase</keyword>
<dbReference type="RefSeq" id="WP_114349623.1">
    <property type="nucleotide sequence ID" value="NZ_QPJL01000012.1"/>
</dbReference>
<comment type="function">
    <text evidence="9">Catalyzes the ATP-dependent phosphorylation of 3-oxo-tetronate to 3-oxo-tetronate 4-phosphate.</text>
</comment>
<keyword evidence="16" id="KW-1185">Reference proteome</keyword>
<dbReference type="EMBL" id="QPJL01000012">
    <property type="protein sequence ID" value="RCW82412.1"/>
    <property type="molecule type" value="Genomic_DNA"/>
</dbReference>
<organism evidence="15 16">
    <name type="scientific">Paracoccus lutimaris</name>
    <dbReference type="NCBI Taxonomy" id="1490030"/>
    <lineage>
        <taxon>Bacteria</taxon>
        <taxon>Pseudomonadati</taxon>
        <taxon>Pseudomonadota</taxon>
        <taxon>Alphaproteobacteria</taxon>
        <taxon>Rhodobacterales</taxon>
        <taxon>Paracoccaceae</taxon>
        <taxon>Paracoccus</taxon>
    </lineage>
</organism>
<evidence type="ECO:0000256" key="10">
    <source>
        <dbReference type="ARBA" id="ARBA00039095"/>
    </source>
</evidence>
<dbReference type="Pfam" id="PF17042">
    <property type="entry name" value="NBD_C"/>
    <property type="match status" value="1"/>
</dbReference>
<dbReference type="InterPro" id="IPR010737">
    <property type="entry name" value="4-carb_acid_sugar_kinase_N"/>
</dbReference>